<keyword evidence="1" id="KW-0472">Membrane</keyword>
<evidence type="ECO:0000313" key="3">
    <source>
        <dbReference type="WBParaSite" id="MBELARI_LOCUS17396"/>
    </source>
</evidence>
<dbReference type="WBParaSite" id="MBELARI_LOCUS17396">
    <property type="protein sequence ID" value="MBELARI_LOCUS17396"/>
    <property type="gene ID" value="MBELARI_LOCUS17396"/>
</dbReference>
<feature type="transmembrane region" description="Helical" evidence="1">
    <location>
        <begin position="24"/>
        <end position="48"/>
    </location>
</feature>
<name>A0AAF3ETC4_9BILA</name>
<feature type="transmembrane region" description="Helical" evidence="1">
    <location>
        <begin position="109"/>
        <end position="133"/>
    </location>
</feature>
<keyword evidence="1" id="KW-0812">Transmembrane</keyword>
<reference evidence="3" key="1">
    <citation type="submission" date="2024-02" db="UniProtKB">
        <authorList>
            <consortium name="WormBaseParasite"/>
        </authorList>
    </citation>
    <scope>IDENTIFICATION</scope>
</reference>
<keyword evidence="1" id="KW-1133">Transmembrane helix</keyword>
<keyword evidence="2" id="KW-1185">Reference proteome</keyword>
<evidence type="ECO:0000256" key="1">
    <source>
        <dbReference type="SAM" id="Phobius"/>
    </source>
</evidence>
<dbReference type="AlphaFoldDB" id="A0AAF3ETC4"/>
<sequence>MVFNVAFGAAIEAWLIYSDYLGGWQVFAVIHLTYFCTIMFFIGLYVACKKKFVIVYQKKYSTVEDRYRTQENYKSSRLLLYLAPYKCMTSIGCMLWYEFAVDRNTYIQTFSTFIFFYLLQYQTLIQMLLTILAERKLRNQLLNILRRRKEVTPENTVRNAMGARMIFTGAESNEIYFDQFKTMWKTQGKPR</sequence>
<evidence type="ECO:0000313" key="2">
    <source>
        <dbReference type="Proteomes" id="UP000887575"/>
    </source>
</evidence>
<feature type="transmembrane region" description="Helical" evidence="1">
    <location>
        <begin position="78"/>
        <end position="97"/>
    </location>
</feature>
<organism evidence="2 3">
    <name type="scientific">Mesorhabditis belari</name>
    <dbReference type="NCBI Taxonomy" id="2138241"/>
    <lineage>
        <taxon>Eukaryota</taxon>
        <taxon>Metazoa</taxon>
        <taxon>Ecdysozoa</taxon>
        <taxon>Nematoda</taxon>
        <taxon>Chromadorea</taxon>
        <taxon>Rhabditida</taxon>
        <taxon>Rhabditina</taxon>
        <taxon>Rhabditomorpha</taxon>
        <taxon>Rhabditoidea</taxon>
        <taxon>Rhabditidae</taxon>
        <taxon>Mesorhabditinae</taxon>
        <taxon>Mesorhabditis</taxon>
    </lineage>
</organism>
<dbReference type="Proteomes" id="UP000887575">
    <property type="component" value="Unassembled WGS sequence"/>
</dbReference>
<proteinExistence type="predicted"/>
<protein>
    <submittedName>
        <fullName evidence="3">Uncharacterized protein</fullName>
    </submittedName>
</protein>
<accession>A0AAF3ETC4</accession>